<evidence type="ECO:0000313" key="6">
    <source>
        <dbReference type="Proteomes" id="UP000237347"/>
    </source>
</evidence>
<name>A0AAW0L7U2_QUESU</name>
<keyword evidence="6" id="KW-1185">Reference proteome</keyword>
<dbReference type="Proteomes" id="UP000237347">
    <property type="component" value="Unassembled WGS sequence"/>
</dbReference>
<dbReference type="EMBL" id="PKMF04000141">
    <property type="protein sequence ID" value="KAK7847420.1"/>
    <property type="molecule type" value="Genomic_DNA"/>
</dbReference>
<comment type="caution">
    <text evidence="5">The sequence shown here is derived from an EMBL/GenBank/DDBJ whole genome shotgun (WGS) entry which is preliminary data.</text>
</comment>
<organism evidence="5 6">
    <name type="scientific">Quercus suber</name>
    <name type="common">Cork oak</name>
    <dbReference type="NCBI Taxonomy" id="58331"/>
    <lineage>
        <taxon>Eukaryota</taxon>
        <taxon>Viridiplantae</taxon>
        <taxon>Streptophyta</taxon>
        <taxon>Embryophyta</taxon>
        <taxon>Tracheophyta</taxon>
        <taxon>Spermatophyta</taxon>
        <taxon>Magnoliopsida</taxon>
        <taxon>eudicotyledons</taxon>
        <taxon>Gunneridae</taxon>
        <taxon>Pentapetalae</taxon>
        <taxon>rosids</taxon>
        <taxon>fabids</taxon>
        <taxon>Fagales</taxon>
        <taxon>Fagaceae</taxon>
        <taxon>Quercus</taxon>
    </lineage>
</organism>
<comment type="similarity">
    <text evidence="3">Belongs to the PMEI family.</text>
</comment>
<dbReference type="PANTHER" id="PTHR35357">
    <property type="entry name" value="OS02G0537100 PROTEIN"/>
    <property type="match status" value="1"/>
</dbReference>
<evidence type="ECO:0000256" key="3">
    <source>
        <dbReference type="ARBA" id="ARBA00038471"/>
    </source>
</evidence>
<keyword evidence="2" id="KW-1015">Disulfide bond</keyword>
<evidence type="ECO:0000256" key="1">
    <source>
        <dbReference type="ARBA" id="ARBA00022729"/>
    </source>
</evidence>
<dbReference type="InterPro" id="IPR006501">
    <property type="entry name" value="Pectinesterase_inhib_dom"/>
</dbReference>
<evidence type="ECO:0000256" key="2">
    <source>
        <dbReference type="ARBA" id="ARBA00023157"/>
    </source>
</evidence>
<protein>
    <submittedName>
        <fullName evidence="5">Invertase inhibitor</fullName>
    </submittedName>
</protein>
<dbReference type="PANTHER" id="PTHR35357:SF17">
    <property type="entry name" value="PECTINESTERASE INHIBITOR 12"/>
    <property type="match status" value="1"/>
</dbReference>
<dbReference type="SUPFAM" id="SSF101148">
    <property type="entry name" value="Plant invertase/pectin methylesterase inhibitor"/>
    <property type="match status" value="1"/>
</dbReference>
<accession>A0AAW0L7U2</accession>
<sequence length="74" mass="8042">MDAIPALKAAMHAFMSKGFDTADIEVSSAMDASGTCEDGFKEMKVKRIVSPLTKDNNIFFQLSAISLAFINICH</sequence>
<dbReference type="InterPro" id="IPR035513">
    <property type="entry name" value="Invertase/methylesterase_inhib"/>
</dbReference>
<dbReference type="Pfam" id="PF04043">
    <property type="entry name" value="PMEI"/>
    <property type="match status" value="1"/>
</dbReference>
<dbReference type="AlphaFoldDB" id="A0AAW0L7U2"/>
<reference evidence="5 6" key="1">
    <citation type="journal article" date="2018" name="Sci. Data">
        <title>The draft genome sequence of cork oak.</title>
        <authorList>
            <person name="Ramos A.M."/>
            <person name="Usie A."/>
            <person name="Barbosa P."/>
            <person name="Barros P.M."/>
            <person name="Capote T."/>
            <person name="Chaves I."/>
            <person name="Simoes F."/>
            <person name="Abreu I."/>
            <person name="Carrasquinho I."/>
            <person name="Faro C."/>
            <person name="Guimaraes J.B."/>
            <person name="Mendonca D."/>
            <person name="Nobrega F."/>
            <person name="Rodrigues L."/>
            <person name="Saibo N.J.M."/>
            <person name="Varela M.C."/>
            <person name="Egas C."/>
            <person name="Matos J."/>
            <person name="Miguel C.M."/>
            <person name="Oliveira M.M."/>
            <person name="Ricardo C.P."/>
            <person name="Goncalves S."/>
        </authorList>
    </citation>
    <scope>NUCLEOTIDE SEQUENCE [LARGE SCALE GENOMIC DNA]</scope>
    <source>
        <strain evidence="6">cv. HL8</strain>
    </source>
</reference>
<dbReference type="Gramene" id="rna-CFP56_76923">
    <property type="protein sequence ID" value="cds-POF24128.1"/>
    <property type="gene ID" value="gene-CFP56_76923"/>
</dbReference>
<evidence type="ECO:0000259" key="4">
    <source>
        <dbReference type="Pfam" id="PF04043"/>
    </source>
</evidence>
<dbReference type="Gene3D" id="1.20.140.40">
    <property type="entry name" value="Invertase/pectin methylesterase inhibitor family protein"/>
    <property type="match status" value="1"/>
</dbReference>
<evidence type="ECO:0000313" key="5">
    <source>
        <dbReference type="EMBL" id="KAK7847420.1"/>
    </source>
</evidence>
<feature type="domain" description="Pectinesterase inhibitor" evidence="4">
    <location>
        <begin position="2"/>
        <end position="68"/>
    </location>
</feature>
<dbReference type="NCBIfam" id="TIGR01614">
    <property type="entry name" value="PME_inhib"/>
    <property type="match status" value="1"/>
</dbReference>
<keyword evidence="1" id="KW-0732">Signal</keyword>
<dbReference type="GO" id="GO:0004857">
    <property type="term" value="F:enzyme inhibitor activity"/>
    <property type="evidence" value="ECO:0007669"/>
    <property type="project" value="InterPro"/>
</dbReference>
<proteinExistence type="inferred from homology"/>
<gene>
    <name evidence="5" type="primary">PLA1_0</name>
    <name evidence="5" type="ORF">CFP56_006609</name>
</gene>